<feature type="compositionally biased region" description="Basic residues" evidence="3">
    <location>
        <begin position="140"/>
        <end position="149"/>
    </location>
</feature>
<dbReference type="Gene3D" id="3.30.465.10">
    <property type="match status" value="1"/>
</dbReference>
<dbReference type="EMBL" id="CAJGYO010000019">
    <property type="protein sequence ID" value="CAD6339266.1"/>
    <property type="molecule type" value="Genomic_DNA"/>
</dbReference>
<evidence type="ECO:0000256" key="2">
    <source>
        <dbReference type="ARBA" id="ARBA00022827"/>
    </source>
</evidence>
<feature type="region of interest" description="Disordered" evidence="3">
    <location>
        <begin position="125"/>
        <end position="149"/>
    </location>
</feature>
<evidence type="ECO:0000256" key="3">
    <source>
        <dbReference type="SAM" id="MobiDB-lite"/>
    </source>
</evidence>
<dbReference type="OrthoDB" id="691122at2759"/>
<dbReference type="InterPro" id="IPR012951">
    <property type="entry name" value="BBE"/>
</dbReference>
<keyword evidence="1" id="KW-0285">Flavoprotein</keyword>
<accession>A0A811SE55</accession>
<dbReference type="Pfam" id="PF08031">
    <property type="entry name" value="BBE"/>
    <property type="match status" value="1"/>
</dbReference>
<feature type="domain" description="Berberine/berberine-like" evidence="4">
    <location>
        <begin position="74"/>
        <end position="133"/>
    </location>
</feature>
<keyword evidence="2" id="KW-0274">FAD</keyword>
<protein>
    <recommendedName>
        <fullName evidence="4">Berberine/berberine-like domain-containing protein</fullName>
    </recommendedName>
</protein>
<sequence length="149" mass="16566">MSGAGMIILEPHGGFIGTIPAGATPYPHRSGVLYNIQYITFWSSGNEQGAAATTWISSFYDYMEQYVSNNPRETYVNYRDLDIGENVVVNDVSTFDSGRVWGEKYFAGNFQRLAAVEGAVDPTDYFRNDQSIPPQQSTASKRRSGKRSD</sequence>
<dbReference type="GO" id="GO:0050660">
    <property type="term" value="F:flavin adenine dinucleotide binding"/>
    <property type="evidence" value="ECO:0007669"/>
    <property type="project" value="InterPro"/>
</dbReference>
<feature type="compositionally biased region" description="Polar residues" evidence="3">
    <location>
        <begin position="128"/>
        <end position="139"/>
    </location>
</feature>
<gene>
    <name evidence="5" type="ORF">NCGR_LOCUS63364</name>
</gene>
<reference evidence="5" key="1">
    <citation type="submission" date="2020-10" db="EMBL/GenBank/DDBJ databases">
        <authorList>
            <person name="Han B."/>
            <person name="Lu T."/>
            <person name="Zhao Q."/>
            <person name="Huang X."/>
            <person name="Zhao Y."/>
        </authorList>
    </citation>
    <scope>NUCLEOTIDE SEQUENCE</scope>
</reference>
<proteinExistence type="predicted"/>
<evidence type="ECO:0000259" key="4">
    <source>
        <dbReference type="Pfam" id="PF08031"/>
    </source>
</evidence>
<dbReference type="PANTHER" id="PTHR32448">
    <property type="entry name" value="OS08G0158400 PROTEIN"/>
    <property type="match status" value="1"/>
</dbReference>
<keyword evidence="6" id="KW-1185">Reference proteome</keyword>
<dbReference type="InterPro" id="IPR016169">
    <property type="entry name" value="FAD-bd_PCMH_sub2"/>
</dbReference>
<evidence type="ECO:0000313" key="6">
    <source>
        <dbReference type="Proteomes" id="UP000604825"/>
    </source>
</evidence>
<comment type="caution">
    <text evidence="5">The sequence shown here is derived from an EMBL/GenBank/DDBJ whole genome shotgun (WGS) entry which is preliminary data.</text>
</comment>
<dbReference type="AlphaFoldDB" id="A0A811SE55"/>
<evidence type="ECO:0000313" key="5">
    <source>
        <dbReference type="EMBL" id="CAD6339266.1"/>
    </source>
</evidence>
<dbReference type="Proteomes" id="UP000604825">
    <property type="component" value="Unassembled WGS sequence"/>
</dbReference>
<name>A0A811SE55_9POAL</name>
<dbReference type="GO" id="GO:0016491">
    <property type="term" value="F:oxidoreductase activity"/>
    <property type="evidence" value="ECO:0007669"/>
    <property type="project" value="InterPro"/>
</dbReference>
<dbReference type="Gene3D" id="3.40.462.20">
    <property type="match status" value="1"/>
</dbReference>
<organism evidence="5 6">
    <name type="scientific">Miscanthus lutarioriparius</name>
    <dbReference type="NCBI Taxonomy" id="422564"/>
    <lineage>
        <taxon>Eukaryota</taxon>
        <taxon>Viridiplantae</taxon>
        <taxon>Streptophyta</taxon>
        <taxon>Embryophyta</taxon>
        <taxon>Tracheophyta</taxon>
        <taxon>Spermatophyta</taxon>
        <taxon>Magnoliopsida</taxon>
        <taxon>Liliopsida</taxon>
        <taxon>Poales</taxon>
        <taxon>Poaceae</taxon>
        <taxon>PACMAD clade</taxon>
        <taxon>Panicoideae</taxon>
        <taxon>Andropogonodae</taxon>
        <taxon>Andropogoneae</taxon>
        <taxon>Saccharinae</taxon>
        <taxon>Miscanthus</taxon>
    </lineage>
</organism>
<evidence type="ECO:0000256" key="1">
    <source>
        <dbReference type="ARBA" id="ARBA00022630"/>
    </source>
</evidence>